<keyword evidence="3" id="KW-0479">Metal-binding</keyword>
<keyword evidence="8" id="KW-1185">Reference proteome</keyword>
<organism evidence="7 8">
    <name type="scientific">Sphingomonas cynarae</name>
    <dbReference type="NCBI Taxonomy" id="930197"/>
    <lineage>
        <taxon>Bacteria</taxon>
        <taxon>Pseudomonadati</taxon>
        <taxon>Pseudomonadota</taxon>
        <taxon>Alphaproteobacteria</taxon>
        <taxon>Sphingomonadales</taxon>
        <taxon>Sphingomonadaceae</taxon>
        <taxon>Sphingomonas</taxon>
    </lineage>
</organism>
<evidence type="ECO:0000259" key="6">
    <source>
        <dbReference type="Pfam" id="PF04055"/>
    </source>
</evidence>
<dbReference type="InterPro" id="IPR050377">
    <property type="entry name" value="Radical_SAM_PqqE_MftC-like"/>
</dbReference>
<evidence type="ECO:0000313" key="7">
    <source>
        <dbReference type="EMBL" id="GAA3699427.1"/>
    </source>
</evidence>
<accession>A0ABP7D1L1</accession>
<keyword evidence="5" id="KW-0411">Iron-sulfur</keyword>
<keyword evidence="4" id="KW-0408">Iron</keyword>
<dbReference type="Proteomes" id="UP001500523">
    <property type="component" value="Unassembled WGS sequence"/>
</dbReference>
<dbReference type="SFLD" id="SFLDG01067">
    <property type="entry name" value="SPASM/twitch_domain_containing"/>
    <property type="match status" value="1"/>
</dbReference>
<keyword evidence="2" id="KW-0949">S-adenosyl-L-methionine</keyword>
<dbReference type="Pfam" id="PF04055">
    <property type="entry name" value="Radical_SAM"/>
    <property type="match status" value="1"/>
</dbReference>
<evidence type="ECO:0000256" key="3">
    <source>
        <dbReference type="ARBA" id="ARBA00022723"/>
    </source>
</evidence>
<evidence type="ECO:0000256" key="4">
    <source>
        <dbReference type="ARBA" id="ARBA00023004"/>
    </source>
</evidence>
<sequence length="482" mass="53573">MKIDHALIEEADVNVASAPFGAEDVADLMFSVLSDGLDHPELWEMLPNLLAQAPDLPDALRRRGHLASDLNTCVSAQLLLGLCAAVEGSPASIIEVLTPFAADYSLSPLVQGALFHLHAMADPTNPKYALAGTFCETPFIQMDVLEISSHLCCASWLQTSVGDMTRTPWPNVWNGDTAQAIRASIHDGSYRYCNKGACPRIQSGSLPKASEVAERSDHWRRIVEEMATEVPAGPEIVNLAYDRTCNLSCPSCRVERYAADDATRARYNDMQENAILPMLKNAKTVFITGSGDPFASKNFRSMMERLTPEEYPDLRFQIMTNGMLFTPRQWDSFPALHNRVKILKISTDAATGPTHELLRRGARWPLMMENMAFAGRLTAAGLIDHFELVFTVQTDNYREMGDAVDLAKQVGATGIYFARITNWGTFSSDEYREKAMFLPIHPEHDDFLACMADERLHDPIVLLGDLEEFLPNTGTITRKFSH</sequence>
<dbReference type="PANTHER" id="PTHR11228:SF7">
    <property type="entry name" value="PQQA PEPTIDE CYCLASE"/>
    <property type="match status" value="1"/>
</dbReference>
<dbReference type="InterPro" id="IPR058240">
    <property type="entry name" value="rSAM_sf"/>
</dbReference>
<dbReference type="SFLD" id="SFLDS00029">
    <property type="entry name" value="Radical_SAM"/>
    <property type="match status" value="1"/>
</dbReference>
<dbReference type="SUPFAM" id="SSF102114">
    <property type="entry name" value="Radical SAM enzymes"/>
    <property type="match status" value="1"/>
</dbReference>
<comment type="caution">
    <text evidence="7">The sequence shown here is derived from an EMBL/GenBank/DDBJ whole genome shotgun (WGS) entry which is preliminary data.</text>
</comment>
<gene>
    <name evidence="7" type="ORF">GCM10022268_07030</name>
</gene>
<feature type="domain" description="Radical SAM core" evidence="6">
    <location>
        <begin position="243"/>
        <end position="374"/>
    </location>
</feature>
<name>A0ABP7D1L1_9SPHN</name>
<reference evidence="8" key="1">
    <citation type="journal article" date="2019" name="Int. J. Syst. Evol. Microbiol.">
        <title>The Global Catalogue of Microorganisms (GCM) 10K type strain sequencing project: providing services to taxonomists for standard genome sequencing and annotation.</title>
        <authorList>
            <consortium name="The Broad Institute Genomics Platform"/>
            <consortium name="The Broad Institute Genome Sequencing Center for Infectious Disease"/>
            <person name="Wu L."/>
            <person name="Ma J."/>
        </authorList>
    </citation>
    <scope>NUCLEOTIDE SEQUENCE [LARGE SCALE GENOMIC DNA]</scope>
    <source>
        <strain evidence="8">JCM 17498</strain>
    </source>
</reference>
<evidence type="ECO:0000256" key="5">
    <source>
        <dbReference type="ARBA" id="ARBA00023014"/>
    </source>
</evidence>
<dbReference type="InterPro" id="IPR013785">
    <property type="entry name" value="Aldolase_TIM"/>
</dbReference>
<dbReference type="PANTHER" id="PTHR11228">
    <property type="entry name" value="RADICAL SAM DOMAIN PROTEIN"/>
    <property type="match status" value="1"/>
</dbReference>
<comment type="cofactor">
    <cofactor evidence="1">
        <name>[4Fe-4S] cluster</name>
        <dbReference type="ChEBI" id="CHEBI:49883"/>
    </cofactor>
</comment>
<evidence type="ECO:0000313" key="8">
    <source>
        <dbReference type="Proteomes" id="UP001500523"/>
    </source>
</evidence>
<dbReference type="Gene3D" id="3.20.20.70">
    <property type="entry name" value="Aldolase class I"/>
    <property type="match status" value="1"/>
</dbReference>
<dbReference type="CDD" id="cd21109">
    <property type="entry name" value="SPASM"/>
    <property type="match status" value="1"/>
</dbReference>
<evidence type="ECO:0000256" key="2">
    <source>
        <dbReference type="ARBA" id="ARBA00022691"/>
    </source>
</evidence>
<evidence type="ECO:0000256" key="1">
    <source>
        <dbReference type="ARBA" id="ARBA00001966"/>
    </source>
</evidence>
<protein>
    <recommendedName>
        <fullName evidence="6">Radical SAM core domain-containing protein</fullName>
    </recommendedName>
</protein>
<proteinExistence type="predicted"/>
<dbReference type="CDD" id="cd01335">
    <property type="entry name" value="Radical_SAM"/>
    <property type="match status" value="1"/>
</dbReference>
<dbReference type="InterPro" id="IPR007197">
    <property type="entry name" value="rSAM"/>
</dbReference>
<dbReference type="EMBL" id="BAABBF010000002">
    <property type="protein sequence ID" value="GAA3699427.1"/>
    <property type="molecule type" value="Genomic_DNA"/>
</dbReference>
<dbReference type="RefSeq" id="WP_344692013.1">
    <property type="nucleotide sequence ID" value="NZ_BAABBF010000002.1"/>
</dbReference>